<gene>
    <name evidence="6" type="ORF">DDV96_09115</name>
</gene>
<feature type="transmembrane region" description="Helical" evidence="5">
    <location>
        <begin position="105"/>
        <end position="134"/>
    </location>
</feature>
<keyword evidence="7" id="KW-1185">Reference proteome</keyword>
<feature type="transmembrane region" description="Helical" evidence="5">
    <location>
        <begin position="50"/>
        <end position="73"/>
    </location>
</feature>
<comment type="subcellular location">
    <subcellularLocation>
        <location evidence="1">Endomembrane system</location>
        <topology evidence="1">Multi-pass membrane protein</topology>
    </subcellularLocation>
</comment>
<evidence type="ECO:0000256" key="3">
    <source>
        <dbReference type="ARBA" id="ARBA00022989"/>
    </source>
</evidence>
<evidence type="ECO:0000256" key="4">
    <source>
        <dbReference type="ARBA" id="ARBA00023136"/>
    </source>
</evidence>
<dbReference type="AlphaFoldDB" id="A0A2U0I0N7"/>
<dbReference type="Gene3D" id="1.20.120.1630">
    <property type="match status" value="1"/>
</dbReference>
<dbReference type="EMBL" id="QEHR01000005">
    <property type="protein sequence ID" value="PVW14671.1"/>
    <property type="molecule type" value="Genomic_DNA"/>
</dbReference>
<dbReference type="Proteomes" id="UP000245962">
    <property type="component" value="Unassembled WGS sequence"/>
</dbReference>
<dbReference type="PANTHER" id="PTHR43847:SF1">
    <property type="entry name" value="BLL3993 PROTEIN"/>
    <property type="match status" value="1"/>
</dbReference>
<evidence type="ECO:0000256" key="5">
    <source>
        <dbReference type="SAM" id="Phobius"/>
    </source>
</evidence>
<reference evidence="6 7" key="1">
    <citation type="submission" date="2018-04" db="EMBL/GenBank/DDBJ databases">
        <title>Marixanthomonas spongiae HN-E44 sp. nov., isolated from a marine sponge.</title>
        <authorList>
            <person name="Luo L."/>
            <person name="Zhuang L."/>
        </authorList>
    </citation>
    <scope>NUCLEOTIDE SEQUENCE [LARGE SCALE GENOMIC DNA]</scope>
    <source>
        <strain evidence="6 7">HN-E44</strain>
    </source>
</reference>
<dbReference type="InterPro" id="IPR007318">
    <property type="entry name" value="Phopholipid_MeTrfase"/>
</dbReference>
<evidence type="ECO:0000256" key="1">
    <source>
        <dbReference type="ARBA" id="ARBA00004127"/>
    </source>
</evidence>
<dbReference type="InterPro" id="IPR052527">
    <property type="entry name" value="Metal_cation-efflux_comp"/>
</dbReference>
<comment type="caution">
    <text evidence="6">The sequence shown here is derived from an EMBL/GenBank/DDBJ whole genome shotgun (WGS) entry which is preliminary data.</text>
</comment>
<sequence length="166" mass="19422">MLIYVIFECFCFLKTSSILKKEVLFLIIQFILFSCYFIDIHILSYSFAPWVNYTLLSLVGLGFVVIFLGILNLNDDLSGIHSKKGSRMTFNGIYQYVRHPIYSGILLSMLAYALFTASVLKVVLTVIMAVVFYYKSDSEESWMVEKYEQYRVYKKKTGRFFPKLRK</sequence>
<proteinExistence type="predicted"/>
<accession>A0A2U0I0N7</accession>
<protein>
    <recommendedName>
        <fullName evidence="8">Isoprenylcysteine carboxylmethyltransferase family protein</fullName>
    </recommendedName>
</protein>
<evidence type="ECO:0000313" key="7">
    <source>
        <dbReference type="Proteomes" id="UP000245962"/>
    </source>
</evidence>
<keyword evidence="3 5" id="KW-1133">Transmembrane helix</keyword>
<name>A0A2U0I0N7_9FLAO</name>
<dbReference type="OrthoDB" id="9809773at2"/>
<dbReference type="PANTHER" id="PTHR43847">
    <property type="entry name" value="BLL3993 PROTEIN"/>
    <property type="match status" value="1"/>
</dbReference>
<feature type="transmembrane region" description="Helical" evidence="5">
    <location>
        <begin position="23"/>
        <end position="44"/>
    </location>
</feature>
<evidence type="ECO:0000256" key="2">
    <source>
        <dbReference type="ARBA" id="ARBA00022692"/>
    </source>
</evidence>
<evidence type="ECO:0008006" key="8">
    <source>
        <dbReference type="Google" id="ProtNLM"/>
    </source>
</evidence>
<organism evidence="6 7">
    <name type="scientific">Marixanthomonas spongiae</name>
    <dbReference type="NCBI Taxonomy" id="2174845"/>
    <lineage>
        <taxon>Bacteria</taxon>
        <taxon>Pseudomonadati</taxon>
        <taxon>Bacteroidota</taxon>
        <taxon>Flavobacteriia</taxon>
        <taxon>Flavobacteriales</taxon>
        <taxon>Flavobacteriaceae</taxon>
        <taxon>Marixanthomonas</taxon>
    </lineage>
</organism>
<dbReference type="Pfam" id="PF04191">
    <property type="entry name" value="PEMT"/>
    <property type="match status" value="1"/>
</dbReference>
<dbReference type="GO" id="GO:0012505">
    <property type="term" value="C:endomembrane system"/>
    <property type="evidence" value="ECO:0007669"/>
    <property type="project" value="UniProtKB-SubCell"/>
</dbReference>
<keyword evidence="2 5" id="KW-0812">Transmembrane</keyword>
<evidence type="ECO:0000313" key="6">
    <source>
        <dbReference type="EMBL" id="PVW14671.1"/>
    </source>
</evidence>
<keyword evidence="4 5" id="KW-0472">Membrane</keyword>